<keyword evidence="2" id="KW-1185">Reference proteome</keyword>
<organism evidence="1 2">
    <name type="scientific">Popillia japonica</name>
    <name type="common">Japanese beetle</name>
    <dbReference type="NCBI Taxonomy" id="7064"/>
    <lineage>
        <taxon>Eukaryota</taxon>
        <taxon>Metazoa</taxon>
        <taxon>Ecdysozoa</taxon>
        <taxon>Arthropoda</taxon>
        <taxon>Hexapoda</taxon>
        <taxon>Insecta</taxon>
        <taxon>Pterygota</taxon>
        <taxon>Neoptera</taxon>
        <taxon>Endopterygota</taxon>
        <taxon>Coleoptera</taxon>
        <taxon>Polyphaga</taxon>
        <taxon>Scarabaeiformia</taxon>
        <taxon>Scarabaeidae</taxon>
        <taxon>Rutelinae</taxon>
        <taxon>Popillia</taxon>
    </lineage>
</organism>
<dbReference type="Proteomes" id="UP001458880">
    <property type="component" value="Unassembled WGS sequence"/>
</dbReference>
<accession>A0AAW1MPP7</accession>
<dbReference type="EMBL" id="JASPKY010000029">
    <property type="protein sequence ID" value="KAK9751340.1"/>
    <property type="molecule type" value="Genomic_DNA"/>
</dbReference>
<dbReference type="PANTHER" id="PTHR35450">
    <property type="entry name" value="REVERSE TRANSCRIPTASE DOMAIN-CONTAINING PROTEIN"/>
    <property type="match status" value="1"/>
</dbReference>
<proteinExistence type="predicted"/>
<dbReference type="PANTHER" id="PTHR35450:SF2">
    <property type="entry name" value="REVERSE TRANSCRIPTASE DOMAIN-CONTAINING PROTEIN"/>
    <property type="match status" value="1"/>
</dbReference>
<dbReference type="AlphaFoldDB" id="A0AAW1MPP7"/>
<evidence type="ECO:0000313" key="1">
    <source>
        <dbReference type="EMBL" id="KAK9751340.1"/>
    </source>
</evidence>
<reference evidence="1 2" key="1">
    <citation type="journal article" date="2024" name="BMC Genomics">
        <title>De novo assembly and annotation of Popillia japonica's genome with initial clues to its potential as an invasive pest.</title>
        <authorList>
            <person name="Cucini C."/>
            <person name="Boschi S."/>
            <person name="Funari R."/>
            <person name="Cardaioli E."/>
            <person name="Iannotti N."/>
            <person name="Marturano G."/>
            <person name="Paoli F."/>
            <person name="Bruttini M."/>
            <person name="Carapelli A."/>
            <person name="Frati F."/>
            <person name="Nardi F."/>
        </authorList>
    </citation>
    <scope>NUCLEOTIDE SEQUENCE [LARGE SCALE GENOMIC DNA]</scope>
    <source>
        <strain evidence="1">DMR45628</strain>
    </source>
</reference>
<protein>
    <submittedName>
        <fullName evidence="1">Uncharacterized protein</fullName>
    </submittedName>
</protein>
<sequence length="192" mass="22326">MHKEVAEMDRAATPLRLSDRHYNPFQQIRIRDRLIEDWKRKGLHEKEGLGRIDDIISGCTLLAGTQNTERHDNLAKIQHQEIRQRFEDPPFEKISYYKYSPPAVVETKTCTIYWNREIITDRTILNNRPHIVIIDKTNKTTYLIDVAIPIAENITRKQSRKIFCFCGGSESYVASTTCPDTSDHNRSGQNSH</sequence>
<evidence type="ECO:0000313" key="2">
    <source>
        <dbReference type="Proteomes" id="UP001458880"/>
    </source>
</evidence>
<gene>
    <name evidence="1" type="ORF">QE152_g5099</name>
</gene>
<comment type="caution">
    <text evidence="1">The sequence shown here is derived from an EMBL/GenBank/DDBJ whole genome shotgun (WGS) entry which is preliminary data.</text>
</comment>
<name>A0AAW1MPP7_POPJA</name>